<evidence type="ECO:0000256" key="2">
    <source>
        <dbReference type="ARBA" id="ARBA00023002"/>
    </source>
</evidence>
<protein>
    <recommendedName>
        <fullName evidence="7">Cytochrome P450</fullName>
    </recommendedName>
</protein>
<dbReference type="PANTHER" id="PTHR24305">
    <property type="entry name" value="CYTOCHROME P450"/>
    <property type="match status" value="1"/>
</dbReference>
<dbReference type="GO" id="GO:0020037">
    <property type="term" value="F:heme binding"/>
    <property type="evidence" value="ECO:0007669"/>
    <property type="project" value="InterPro"/>
</dbReference>
<dbReference type="InterPro" id="IPR036396">
    <property type="entry name" value="Cyt_P450_sf"/>
</dbReference>
<keyword evidence="4" id="KW-0408">Iron</keyword>
<evidence type="ECO:0000313" key="5">
    <source>
        <dbReference type="EMBL" id="KAF9895176.1"/>
    </source>
</evidence>
<dbReference type="GO" id="GO:0004497">
    <property type="term" value="F:monooxygenase activity"/>
    <property type="evidence" value="ECO:0007669"/>
    <property type="project" value="UniProtKB-KW"/>
</dbReference>
<dbReference type="PRINTS" id="PR00463">
    <property type="entry name" value="EP450I"/>
</dbReference>
<keyword evidence="6" id="KW-1185">Reference proteome</keyword>
<dbReference type="CDD" id="cd11051">
    <property type="entry name" value="CYP59-like"/>
    <property type="match status" value="1"/>
</dbReference>
<reference evidence="5" key="1">
    <citation type="journal article" date="2019" name="Beilstein J. Org. Chem.">
        <title>Nanangenines: drimane sesquiterpenoids as the dominant metabolite cohort of a novel Australian fungus, Aspergillus nanangensis.</title>
        <authorList>
            <person name="Lacey H.J."/>
            <person name="Gilchrist C.L.M."/>
            <person name="Crombie A."/>
            <person name="Kalaitzis J.A."/>
            <person name="Vuong D."/>
            <person name="Rutledge P.J."/>
            <person name="Turner P."/>
            <person name="Pitt J.I."/>
            <person name="Lacey E."/>
            <person name="Chooi Y.H."/>
            <person name="Piggott A.M."/>
        </authorList>
    </citation>
    <scope>NUCLEOTIDE SEQUENCE</scope>
    <source>
        <strain evidence="5">MST-FP2251</strain>
    </source>
</reference>
<sequence length="506" mass="57285">MTIVVVATAALLLLGIVAYRKVRFHRLQQFSAWPQPKPSLIYGHLKVFHTAVMEGNQKRHTDMVLLQMRKSLGNPPLFILDLRPVQPPLAVICRHEIAEQISKGSRDFPYSLPKSPTFSHLKPLLGRGSMITAYGEEWKRLRKRFSPGFAPLHLMGLLPCVLNKAWTFLQTLDRYAARVEHFPLEELCANLTMDIIGEVAMGEDLHAQLGNDKQTELAQLYRKLSSILSMSLEGIDHLSPRVMDETQDQLKTFLFDGYDTTSILLQWLFYEISRTPRVLAAIKRELDDIFGADSSPEAVRDMLLSGQGPELVRKMSYISAVIKETLRLHPPSGTARYTPRGSDFYVTLPDGSSLCLDEAVLYSCSTIIHRDPNVYNMSDEFQPERWLSNRDTSFLANTSTHRTPVSAWRAFERGPRDCLGQGLAMLEARVILACTVRRYKFEKVGLGELKRDSKDRLILNPKGQYEVESEIYNTMQVLATPVDGMQMKVQLVPGASPLSGTIHRER</sequence>
<proteinExistence type="inferred from homology"/>
<keyword evidence="4" id="KW-0479">Metal-binding</keyword>
<keyword evidence="4" id="KW-0349">Heme</keyword>
<dbReference type="SUPFAM" id="SSF48264">
    <property type="entry name" value="Cytochrome P450"/>
    <property type="match status" value="1"/>
</dbReference>
<dbReference type="GO" id="GO:0005506">
    <property type="term" value="F:iron ion binding"/>
    <property type="evidence" value="ECO:0007669"/>
    <property type="project" value="InterPro"/>
</dbReference>
<evidence type="ECO:0000256" key="4">
    <source>
        <dbReference type="PIRSR" id="PIRSR602401-1"/>
    </source>
</evidence>
<keyword evidence="3" id="KW-0503">Monooxygenase</keyword>
<feature type="binding site" description="axial binding residue" evidence="4">
    <location>
        <position position="418"/>
    </location>
    <ligand>
        <name>heme</name>
        <dbReference type="ChEBI" id="CHEBI:30413"/>
    </ligand>
    <ligandPart>
        <name>Fe</name>
        <dbReference type="ChEBI" id="CHEBI:18248"/>
    </ligandPart>
</feature>
<dbReference type="InterPro" id="IPR001128">
    <property type="entry name" value="Cyt_P450"/>
</dbReference>
<evidence type="ECO:0000256" key="1">
    <source>
        <dbReference type="ARBA" id="ARBA00010617"/>
    </source>
</evidence>
<dbReference type="Pfam" id="PF00067">
    <property type="entry name" value="p450"/>
    <property type="match status" value="2"/>
</dbReference>
<organism evidence="5 6">
    <name type="scientific">Aspergillus nanangensis</name>
    <dbReference type="NCBI Taxonomy" id="2582783"/>
    <lineage>
        <taxon>Eukaryota</taxon>
        <taxon>Fungi</taxon>
        <taxon>Dikarya</taxon>
        <taxon>Ascomycota</taxon>
        <taxon>Pezizomycotina</taxon>
        <taxon>Eurotiomycetes</taxon>
        <taxon>Eurotiomycetidae</taxon>
        <taxon>Eurotiales</taxon>
        <taxon>Aspergillaceae</taxon>
        <taxon>Aspergillus</taxon>
        <taxon>Aspergillus subgen. Circumdati</taxon>
    </lineage>
</organism>
<dbReference type="PRINTS" id="PR00385">
    <property type="entry name" value="P450"/>
</dbReference>
<dbReference type="Proteomes" id="UP001194746">
    <property type="component" value="Unassembled WGS sequence"/>
</dbReference>
<evidence type="ECO:0000313" key="6">
    <source>
        <dbReference type="Proteomes" id="UP001194746"/>
    </source>
</evidence>
<comment type="cofactor">
    <cofactor evidence="4">
        <name>heme</name>
        <dbReference type="ChEBI" id="CHEBI:30413"/>
    </cofactor>
</comment>
<dbReference type="InterPro" id="IPR050121">
    <property type="entry name" value="Cytochrome_P450_monoxygenase"/>
</dbReference>
<comment type="similarity">
    <text evidence="1">Belongs to the cytochrome P450 family.</text>
</comment>
<reference evidence="5" key="2">
    <citation type="submission" date="2020-02" db="EMBL/GenBank/DDBJ databases">
        <authorList>
            <person name="Gilchrist C.L.M."/>
            <person name="Chooi Y.-H."/>
        </authorList>
    </citation>
    <scope>NUCLEOTIDE SEQUENCE</scope>
    <source>
        <strain evidence="5">MST-FP2251</strain>
    </source>
</reference>
<dbReference type="GO" id="GO:0016705">
    <property type="term" value="F:oxidoreductase activity, acting on paired donors, with incorporation or reduction of molecular oxygen"/>
    <property type="evidence" value="ECO:0007669"/>
    <property type="project" value="InterPro"/>
</dbReference>
<name>A0AAD4CZ63_ASPNN</name>
<dbReference type="Gene3D" id="1.10.630.10">
    <property type="entry name" value="Cytochrome P450"/>
    <property type="match status" value="2"/>
</dbReference>
<dbReference type="AlphaFoldDB" id="A0AAD4CZ63"/>
<dbReference type="EMBL" id="VCAU01000001">
    <property type="protein sequence ID" value="KAF9895176.1"/>
    <property type="molecule type" value="Genomic_DNA"/>
</dbReference>
<keyword evidence="2" id="KW-0560">Oxidoreductase</keyword>
<dbReference type="InterPro" id="IPR002401">
    <property type="entry name" value="Cyt_P450_E_grp-I"/>
</dbReference>
<gene>
    <name evidence="5" type="ORF">FE257_000078</name>
</gene>
<comment type="caution">
    <text evidence="5">The sequence shown here is derived from an EMBL/GenBank/DDBJ whole genome shotgun (WGS) entry which is preliminary data.</text>
</comment>
<accession>A0AAD4CZ63</accession>
<evidence type="ECO:0008006" key="7">
    <source>
        <dbReference type="Google" id="ProtNLM"/>
    </source>
</evidence>
<dbReference type="PANTHER" id="PTHR24305:SF222">
    <property type="entry name" value="CYTOCHROME P450 MONOOXYGENASE STCS"/>
    <property type="match status" value="1"/>
</dbReference>
<evidence type="ECO:0000256" key="3">
    <source>
        <dbReference type="ARBA" id="ARBA00023033"/>
    </source>
</evidence>